<feature type="domain" description="Zinc finger CGNR" evidence="1">
    <location>
        <begin position="131"/>
        <end position="173"/>
    </location>
</feature>
<accession>A0ABN3JW88</accession>
<dbReference type="Pfam" id="PF11706">
    <property type="entry name" value="zf-CGNR"/>
    <property type="match status" value="1"/>
</dbReference>
<dbReference type="RefSeq" id="WP_344594431.1">
    <property type="nucleotide sequence ID" value="NZ_BAAARW010000026.1"/>
</dbReference>
<keyword evidence="3" id="KW-1185">Reference proteome</keyword>
<reference evidence="2 3" key="1">
    <citation type="journal article" date="2019" name="Int. J. Syst. Evol. Microbiol.">
        <title>The Global Catalogue of Microorganisms (GCM) 10K type strain sequencing project: providing services to taxonomists for standard genome sequencing and annotation.</title>
        <authorList>
            <consortium name="The Broad Institute Genomics Platform"/>
            <consortium name="The Broad Institute Genome Sequencing Center for Infectious Disease"/>
            <person name="Wu L."/>
            <person name="Ma J."/>
        </authorList>
    </citation>
    <scope>NUCLEOTIDE SEQUENCE [LARGE SCALE GENOMIC DNA]</scope>
    <source>
        <strain evidence="2 3">JCM 3325</strain>
    </source>
</reference>
<protein>
    <submittedName>
        <fullName evidence="2">CGNR zinc finger domain-containing protein</fullName>
    </submittedName>
</protein>
<evidence type="ECO:0000313" key="3">
    <source>
        <dbReference type="Proteomes" id="UP001501231"/>
    </source>
</evidence>
<dbReference type="InterPro" id="IPR021005">
    <property type="entry name" value="Znf_CGNR"/>
</dbReference>
<dbReference type="Gene3D" id="1.10.3300.10">
    <property type="entry name" value="Jann2411-like domain"/>
    <property type="match status" value="1"/>
</dbReference>
<dbReference type="InterPro" id="IPR010852">
    <property type="entry name" value="ABATE"/>
</dbReference>
<dbReference type="Pfam" id="PF07336">
    <property type="entry name" value="ABATE"/>
    <property type="match status" value="1"/>
</dbReference>
<sequence length="177" mass="19660">MTMQQDPRPLVDEPLSLDLLNTRWVQNGARQDLLTGLDGLRIWFAGADLTDRCPADEASLNAVLTARAALLTAVDGGDPRPLNAVLAKARVRRELGEHGPADVIEVDDPAWLAAWLAADDYLRLLREMPDRIKACAHSDCILHFYDTSQNGTRRWCSMAVCGNRAKAARHYARTRKT</sequence>
<dbReference type="PANTHER" id="PTHR35525:SF3">
    <property type="entry name" value="BLL6575 PROTEIN"/>
    <property type="match status" value="1"/>
</dbReference>
<organism evidence="2 3">
    <name type="scientific">Actinomadura vinacea</name>
    <dbReference type="NCBI Taxonomy" id="115336"/>
    <lineage>
        <taxon>Bacteria</taxon>
        <taxon>Bacillati</taxon>
        <taxon>Actinomycetota</taxon>
        <taxon>Actinomycetes</taxon>
        <taxon>Streptosporangiales</taxon>
        <taxon>Thermomonosporaceae</taxon>
        <taxon>Actinomadura</taxon>
    </lineage>
</organism>
<dbReference type="EMBL" id="BAAARW010000026">
    <property type="protein sequence ID" value="GAA2441343.1"/>
    <property type="molecule type" value="Genomic_DNA"/>
</dbReference>
<gene>
    <name evidence="2" type="ORF">GCM10010191_66920</name>
</gene>
<dbReference type="PANTHER" id="PTHR35525">
    <property type="entry name" value="BLL6575 PROTEIN"/>
    <property type="match status" value="1"/>
</dbReference>
<comment type="caution">
    <text evidence="2">The sequence shown here is derived from an EMBL/GenBank/DDBJ whole genome shotgun (WGS) entry which is preliminary data.</text>
</comment>
<name>A0ABN3JW88_9ACTN</name>
<evidence type="ECO:0000313" key="2">
    <source>
        <dbReference type="EMBL" id="GAA2441343.1"/>
    </source>
</evidence>
<dbReference type="SUPFAM" id="SSF160904">
    <property type="entry name" value="Jann2411-like"/>
    <property type="match status" value="1"/>
</dbReference>
<proteinExistence type="predicted"/>
<evidence type="ECO:0000259" key="1">
    <source>
        <dbReference type="Pfam" id="PF11706"/>
    </source>
</evidence>
<dbReference type="Proteomes" id="UP001501231">
    <property type="component" value="Unassembled WGS sequence"/>
</dbReference>
<dbReference type="InterPro" id="IPR023286">
    <property type="entry name" value="ABATE_dom_sf"/>
</dbReference>